<keyword evidence="2 8" id="KW-0378">Hydrolase</keyword>
<dbReference type="Pfam" id="PF00271">
    <property type="entry name" value="Helicase_C"/>
    <property type="match status" value="1"/>
</dbReference>
<keyword evidence="4" id="KW-0067">ATP-binding</keyword>
<reference evidence="8 9" key="1">
    <citation type="journal article" date="2012" name="PLoS Pathog.">
        <title>The genome of the obligate intracellular parasite Trachipleistophora hominis: new insights into microsporidian genome dynamics and reductive evolution.</title>
        <authorList>
            <person name="Heinz E."/>
            <person name="Williams T.A."/>
            <person name="Nakjang S."/>
            <person name="Noel C.J."/>
            <person name="Swan D.C."/>
            <person name="Goldberg A.V."/>
            <person name="Harris S.R."/>
            <person name="Weinmaier T."/>
            <person name="Markert S."/>
            <person name="Becher D."/>
            <person name="Bernhardt J."/>
            <person name="Dagan T."/>
            <person name="Hacker C."/>
            <person name="Lucocq J.M."/>
            <person name="Schweder T."/>
            <person name="Rattei T."/>
            <person name="Hall N."/>
            <person name="Hirt R.P."/>
            <person name="Embley T.M."/>
        </authorList>
    </citation>
    <scope>NUCLEOTIDE SEQUENCE [LARGE SCALE GENOMIC DNA]</scope>
</reference>
<dbReference type="SMART" id="SM00490">
    <property type="entry name" value="HELICc"/>
    <property type="match status" value="1"/>
</dbReference>
<dbReference type="Pfam" id="PF00270">
    <property type="entry name" value="DEAD"/>
    <property type="match status" value="1"/>
</dbReference>
<dbReference type="InterPro" id="IPR014001">
    <property type="entry name" value="Helicase_ATP-bd"/>
</dbReference>
<accession>L7JZI1</accession>
<keyword evidence="9" id="KW-1185">Reference proteome</keyword>
<organism evidence="8 9">
    <name type="scientific">Trachipleistophora hominis</name>
    <name type="common">Microsporidian parasite</name>
    <dbReference type="NCBI Taxonomy" id="72359"/>
    <lineage>
        <taxon>Eukaryota</taxon>
        <taxon>Fungi</taxon>
        <taxon>Fungi incertae sedis</taxon>
        <taxon>Microsporidia</taxon>
        <taxon>Pleistophoridae</taxon>
        <taxon>Trachipleistophora</taxon>
    </lineage>
</organism>
<feature type="compositionally biased region" description="Basic and acidic residues" evidence="5">
    <location>
        <begin position="145"/>
        <end position="160"/>
    </location>
</feature>
<dbReference type="InParanoid" id="L7JZI1"/>
<evidence type="ECO:0000256" key="4">
    <source>
        <dbReference type="ARBA" id="ARBA00022840"/>
    </source>
</evidence>
<feature type="domain" description="Helicase C-terminal" evidence="7">
    <location>
        <begin position="320"/>
        <end position="471"/>
    </location>
</feature>
<dbReference type="GO" id="GO:0003724">
    <property type="term" value="F:RNA helicase activity"/>
    <property type="evidence" value="ECO:0007669"/>
    <property type="project" value="UniProtKB-EC"/>
</dbReference>
<dbReference type="GO" id="GO:0003676">
    <property type="term" value="F:nucleic acid binding"/>
    <property type="evidence" value="ECO:0007669"/>
    <property type="project" value="InterPro"/>
</dbReference>
<dbReference type="PANTHER" id="PTHR47961:SF4">
    <property type="entry name" value="ACTIVATING SIGNAL COINTEGRATOR 1 COMPLEX SUBUNIT 3"/>
    <property type="match status" value="1"/>
</dbReference>
<proteinExistence type="predicted"/>
<evidence type="ECO:0000256" key="1">
    <source>
        <dbReference type="ARBA" id="ARBA00022741"/>
    </source>
</evidence>
<dbReference type="EC" id="3.6.4.13" evidence="8"/>
<dbReference type="EMBL" id="JH993832">
    <property type="protein sequence ID" value="ELQ76710.1"/>
    <property type="molecule type" value="Genomic_DNA"/>
</dbReference>
<evidence type="ECO:0000259" key="7">
    <source>
        <dbReference type="PROSITE" id="PS51194"/>
    </source>
</evidence>
<gene>
    <name evidence="8" type="ORF">THOM_0431</name>
</gene>
<evidence type="ECO:0000256" key="5">
    <source>
        <dbReference type="SAM" id="MobiDB-lite"/>
    </source>
</evidence>
<evidence type="ECO:0000256" key="3">
    <source>
        <dbReference type="ARBA" id="ARBA00022806"/>
    </source>
</evidence>
<dbReference type="SUPFAM" id="SSF52540">
    <property type="entry name" value="P-loop containing nucleoside triphosphate hydrolases"/>
    <property type="match status" value="1"/>
</dbReference>
<dbReference type="Proteomes" id="UP000011185">
    <property type="component" value="Unassembled WGS sequence"/>
</dbReference>
<dbReference type="InterPro" id="IPR027417">
    <property type="entry name" value="P-loop_NTPase"/>
</dbReference>
<dbReference type="InterPro" id="IPR050474">
    <property type="entry name" value="Hel308_SKI2-like"/>
</dbReference>
<dbReference type="VEuPathDB" id="MicrosporidiaDB:THOM_0431"/>
<dbReference type="GO" id="GO:0005524">
    <property type="term" value="F:ATP binding"/>
    <property type="evidence" value="ECO:0007669"/>
    <property type="project" value="UniProtKB-KW"/>
</dbReference>
<keyword evidence="3 8" id="KW-0347">Helicase</keyword>
<dbReference type="HOGENOM" id="CLU_294953_0_0_1"/>
<evidence type="ECO:0000259" key="6">
    <source>
        <dbReference type="PROSITE" id="PS51192"/>
    </source>
</evidence>
<dbReference type="InterPro" id="IPR011545">
    <property type="entry name" value="DEAD/DEAH_box_helicase_dom"/>
</dbReference>
<dbReference type="SMART" id="SM00487">
    <property type="entry name" value="DEXDc"/>
    <property type="match status" value="1"/>
</dbReference>
<dbReference type="PANTHER" id="PTHR47961">
    <property type="entry name" value="DNA POLYMERASE THETA, PUTATIVE (AFU_ORTHOLOGUE AFUA_1G05260)-RELATED"/>
    <property type="match status" value="1"/>
</dbReference>
<dbReference type="OrthoDB" id="5575at2759"/>
<dbReference type="STRING" id="72359.L7JZI1"/>
<feature type="domain" description="Helicase ATP-binding" evidence="6">
    <location>
        <begin position="100"/>
        <end position="289"/>
    </location>
</feature>
<dbReference type="PROSITE" id="PS51192">
    <property type="entry name" value="HELICASE_ATP_BIND_1"/>
    <property type="match status" value="1"/>
</dbReference>
<evidence type="ECO:0000313" key="9">
    <source>
        <dbReference type="Proteomes" id="UP000011185"/>
    </source>
</evidence>
<evidence type="ECO:0000256" key="2">
    <source>
        <dbReference type="ARBA" id="ARBA00022801"/>
    </source>
</evidence>
<dbReference type="OMA" id="DEYDWCY"/>
<dbReference type="GO" id="GO:0016787">
    <property type="term" value="F:hydrolase activity"/>
    <property type="evidence" value="ECO:0007669"/>
    <property type="project" value="UniProtKB-KW"/>
</dbReference>
<evidence type="ECO:0000313" key="8">
    <source>
        <dbReference type="EMBL" id="ELQ76710.1"/>
    </source>
</evidence>
<dbReference type="CDD" id="cd17921">
    <property type="entry name" value="DEXHc_Ski2"/>
    <property type="match status" value="1"/>
</dbReference>
<dbReference type="InterPro" id="IPR001650">
    <property type="entry name" value="Helicase_C-like"/>
</dbReference>
<name>L7JZI1_TRAHO</name>
<dbReference type="AlphaFoldDB" id="L7JZI1"/>
<keyword evidence="1" id="KW-0547">Nucleotide-binding</keyword>
<sequence length="1027" mass="118468">MEFNLFHLIRLLSPEQIKAYIKDSEVPPNLPLYLTQQLKDNYVAYRNIFAKLNCEETDLYQRVTLHAGESSSFKLRIRNKMLKRMLGGNFYLNVCQAAALEFINAECNVVICSPTGSGKTVMALFFILRALGYDIATEDGGNADEQPHAKQTDKPSNHTRTAEKTRIVYLSPLKSLCSQIFSFFADKLSRLINVSIATSDDSLTRSQLMESNLIISTPEKFDSILRKYVLPVDLLIIDEIHVLNSDRGAVLETMISRMIGTCRMLGMSATIPNLKDICRFLKAKAVHFDSSYRSVPLQMNLINIRNHEGAVVLARNNLSVLERLLNEIEGNTIVFIRRRAEVEECCAVFSKHSTYKCLYHHAGLSKSKRTSVESSFMLDDSRKVLFSTSTLAWGVNLPADNVIIFDDFTDYDIVQMMGRAGREKYHKPENVAKAFLITSNVDRLDLICNLKPIRSRVKHLEDVYLANLFLRSEQAFENTLYFLERAGQIAKNVREEDWCLEGNQQYGKKDTAARITTKCETRVLDGCSDRETESLRKRHKSDEAVTKLHEHVDKTKCRNDDYNRAMIPKENTKNNITIQNSTYSRKYHMFNEVIRNLCDHQLIFLNNGVFVLSKVAQIAVIYTIHYKTAMRYFEQIRNFRTEEEIFLILNDVEINGTYTTQHLFPTDTMVGKYVQYCILKHKRINDTIRVILRQLRALLYLSNEKGTVRGSKLILRLLLMIENNVNTRKEDSVSTENEDHSFEDVKVDGSIFKSKRPAKEYHLFVSDPLDNTLVCYRKMKNKNLDFLDLHGVFLVCFTGTNGCEESKIITFGLNDEKCSANYESHQNLRPEIEDAARKDGLINTVKPKQLPYIEQKRMDKQVLRCLSVYNRKLTIVDNDVMDCCSSLIIYRHYFVKYNGKGILIFAHRNAYSFFHKNDLNMQCYYIVDYLQSNDTDEYDWCYIIGTDLNEYDGTEPELYCLDILFFINSRTFYVLGSGLNTKTCAVSALENLKKRFSITNTFSLSMIEALKKHFICLKEETTGENVQ</sequence>
<protein>
    <submittedName>
        <fullName evidence="8">RNA helicase BRR2, DEAD-box superfamily</fullName>
        <ecNumber evidence="8">3.6.4.13</ecNumber>
    </submittedName>
</protein>
<feature type="region of interest" description="Disordered" evidence="5">
    <location>
        <begin position="139"/>
        <end position="160"/>
    </location>
</feature>
<dbReference type="PROSITE" id="PS51194">
    <property type="entry name" value="HELICASE_CTER"/>
    <property type="match status" value="1"/>
</dbReference>
<dbReference type="Gene3D" id="3.40.50.300">
    <property type="entry name" value="P-loop containing nucleotide triphosphate hydrolases"/>
    <property type="match status" value="3"/>
</dbReference>